<reference evidence="2 3" key="1">
    <citation type="submission" date="2006-02" db="EMBL/GenBank/DDBJ databases">
        <authorList>
            <person name="Pinhassi J."/>
            <person name="Pedros-Alio C."/>
            <person name="Ferriera S."/>
            <person name="Johnson J."/>
            <person name="Kravitz S."/>
            <person name="Halpern A."/>
            <person name="Remington K."/>
            <person name="Beeson K."/>
            <person name="Tran B."/>
            <person name="Rogers Y.-H."/>
            <person name="Friedman R."/>
            <person name="Venter J.C."/>
        </authorList>
    </citation>
    <scope>NUCLEOTIDE SEQUENCE [LARGE SCALE GENOMIC DNA]</scope>
    <source>
        <strain evidence="2 3">MED297</strain>
    </source>
</reference>
<proteinExistence type="predicted"/>
<keyword evidence="3" id="KW-1185">Reference proteome</keyword>
<keyword evidence="1" id="KW-0472">Membrane</keyword>
<dbReference type="Proteomes" id="UP000005953">
    <property type="component" value="Unassembled WGS sequence"/>
</dbReference>
<dbReference type="RefSeq" id="WP_008044254.1">
    <property type="nucleotide sequence ID" value="NZ_CH724151.1"/>
</dbReference>
<feature type="transmembrane region" description="Helical" evidence="1">
    <location>
        <begin position="53"/>
        <end position="72"/>
    </location>
</feature>
<protein>
    <recommendedName>
        <fullName evidence="4">DUF3392 domain-containing protein</fullName>
    </recommendedName>
</protein>
<dbReference type="AlphaFoldDB" id="A4BF02"/>
<dbReference type="InterPro" id="IPR021813">
    <property type="entry name" value="DUF3392"/>
</dbReference>
<keyword evidence="1" id="KW-1133">Transmembrane helix</keyword>
<evidence type="ECO:0000313" key="2">
    <source>
        <dbReference type="EMBL" id="EAR09337.1"/>
    </source>
</evidence>
<evidence type="ECO:0000256" key="1">
    <source>
        <dbReference type="SAM" id="Phobius"/>
    </source>
</evidence>
<accession>A4BF02</accession>
<dbReference type="STRING" id="314283.MED297_18653"/>
<dbReference type="Pfam" id="PF11872">
    <property type="entry name" value="DUF3392"/>
    <property type="match status" value="1"/>
</dbReference>
<sequence>MLTDLLADFSGWFRPHLTFIASALIATILVIYGDRINKAVWALVKGAHFIVRTLVFIALCAFGYGALAVYLVPLLKKLLLLPGSLWLGPVVVLVFVLVGMLAEKQSRRG</sequence>
<evidence type="ECO:0000313" key="3">
    <source>
        <dbReference type="Proteomes" id="UP000005953"/>
    </source>
</evidence>
<comment type="caution">
    <text evidence="2">The sequence shown here is derived from an EMBL/GenBank/DDBJ whole genome shotgun (WGS) entry which is preliminary data.</text>
</comment>
<keyword evidence="1" id="KW-0812">Transmembrane</keyword>
<dbReference type="EMBL" id="AAOE01000011">
    <property type="protein sequence ID" value="EAR09337.1"/>
    <property type="molecule type" value="Genomic_DNA"/>
</dbReference>
<feature type="transmembrane region" description="Helical" evidence="1">
    <location>
        <begin position="12"/>
        <end position="32"/>
    </location>
</feature>
<name>A4BF02_9GAMM</name>
<dbReference type="OrthoDB" id="6196761at2"/>
<gene>
    <name evidence="2" type="ORF">MED297_18653</name>
</gene>
<feature type="transmembrane region" description="Helical" evidence="1">
    <location>
        <begin position="84"/>
        <end position="102"/>
    </location>
</feature>
<evidence type="ECO:0008006" key="4">
    <source>
        <dbReference type="Google" id="ProtNLM"/>
    </source>
</evidence>
<dbReference type="HOGENOM" id="CLU_147302_1_0_6"/>
<organism evidence="2 3">
    <name type="scientific">Reinekea blandensis MED297</name>
    <dbReference type="NCBI Taxonomy" id="314283"/>
    <lineage>
        <taxon>Bacteria</taxon>
        <taxon>Pseudomonadati</taxon>
        <taxon>Pseudomonadota</taxon>
        <taxon>Gammaproteobacteria</taxon>
        <taxon>Oceanospirillales</taxon>
        <taxon>Saccharospirillaceae</taxon>
        <taxon>Reinekea</taxon>
    </lineage>
</organism>